<keyword evidence="4" id="KW-1185">Reference proteome</keyword>
<feature type="domain" description="N-acetyltransferase" evidence="2">
    <location>
        <begin position="36"/>
        <end position="201"/>
    </location>
</feature>
<dbReference type="Proteomes" id="UP000619260">
    <property type="component" value="Unassembled WGS sequence"/>
</dbReference>
<dbReference type="Gene3D" id="3.40.630.30">
    <property type="match status" value="2"/>
</dbReference>
<dbReference type="GO" id="GO:0005737">
    <property type="term" value="C:cytoplasm"/>
    <property type="evidence" value="ECO:0007669"/>
    <property type="project" value="TreeGrafter"/>
</dbReference>
<reference evidence="3" key="1">
    <citation type="submission" date="2021-01" db="EMBL/GenBank/DDBJ databases">
        <title>Whole genome shotgun sequence of Virgisporangium aliadipatigenens NBRC 105644.</title>
        <authorList>
            <person name="Komaki H."/>
            <person name="Tamura T."/>
        </authorList>
    </citation>
    <scope>NUCLEOTIDE SEQUENCE</scope>
    <source>
        <strain evidence="3">NBRC 105644</strain>
    </source>
</reference>
<feature type="compositionally biased region" description="Low complexity" evidence="1">
    <location>
        <begin position="10"/>
        <end position="20"/>
    </location>
</feature>
<name>A0A8J4DVD0_9ACTN</name>
<dbReference type="InterPro" id="IPR000182">
    <property type="entry name" value="GNAT_dom"/>
</dbReference>
<dbReference type="SUPFAM" id="SSF55729">
    <property type="entry name" value="Acyl-CoA N-acyltransferases (Nat)"/>
    <property type="match status" value="2"/>
</dbReference>
<dbReference type="InterPro" id="IPR016181">
    <property type="entry name" value="Acyl_CoA_acyltransferase"/>
</dbReference>
<dbReference type="GO" id="GO:0008999">
    <property type="term" value="F:protein-N-terminal-alanine acetyltransferase activity"/>
    <property type="evidence" value="ECO:0007669"/>
    <property type="project" value="TreeGrafter"/>
</dbReference>
<accession>A0A8J4DVD0</accession>
<evidence type="ECO:0000256" key="1">
    <source>
        <dbReference type="SAM" id="MobiDB-lite"/>
    </source>
</evidence>
<dbReference type="AlphaFoldDB" id="A0A8J4DVD0"/>
<feature type="domain" description="N-acetyltransferase" evidence="2">
    <location>
        <begin position="223"/>
        <end position="388"/>
    </location>
</feature>
<evidence type="ECO:0000313" key="4">
    <source>
        <dbReference type="Proteomes" id="UP000619260"/>
    </source>
</evidence>
<dbReference type="EMBL" id="BOPF01000043">
    <property type="protein sequence ID" value="GIJ51043.1"/>
    <property type="molecule type" value="Genomic_DNA"/>
</dbReference>
<dbReference type="PANTHER" id="PTHR43441:SF10">
    <property type="entry name" value="ACETYLTRANSFERASE"/>
    <property type="match status" value="1"/>
</dbReference>
<protein>
    <recommendedName>
        <fullName evidence="2">N-acetyltransferase domain-containing protein</fullName>
    </recommendedName>
</protein>
<dbReference type="GO" id="GO:1990189">
    <property type="term" value="F:protein N-terminal-serine acetyltransferase activity"/>
    <property type="evidence" value="ECO:0007669"/>
    <property type="project" value="TreeGrafter"/>
</dbReference>
<comment type="caution">
    <text evidence="3">The sequence shown here is derived from an EMBL/GenBank/DDBJ whole genome shotgun (WGS) entry which is preliminary data.</text>
</comment>
<dbReference type="PROSITE" id="PS51186">
    <property type="entry name" value="GNAT"/>
    <property type="match status" value="2"/>
</dbReference>
<proteinExistence type="predicted"/>
<sequence>MEPTPPPTGPRAAPGGAAGTPTQLALAAESIEGAGVRVRRYREEDVEDVRVGCDDPLTQRFLPLLPSPYTYEEAAWWIAEGSVTSFMSGGGNFAIADPGSDRLLGGIGITHQREGSGEIGYWVAPWGRGRGVATAATIALTGYAFLAGYGRLQLRTEYENLASQRVALGAGYRREGVQRSSAIGRDGARHDLVVWARTPGDPPGPTPRLLPDLPGGTLSDGVVALRPLGRADAPHIHALYTEPDVAATAVGEPPRSMVDTARFCARAGSTWLAGTSAHFAVRELTTGELVGDAVLFDVAPLTRTAMVGYSMRGPWRRRGYAGRAVRLLSRWALRDAGLARLTAGTAPDNVASQRVLEKVGFVREGYQRGHLPTLNGGRADVVSYGLLPADLKASG</sequence>
<dbReference type="PANTHER" id="PTHR43441">
    <property type="entry name" value="RIBOSOMAL-PROTEIN-SERINE ACETYLTRANSFERASE"/>
    <property type="match status" value="1"/>
</dbReference>
<feature type="region of interest" description="Disordered" evidence="1">
    <location>
        <begin position="1"/>
        <end position="20"/>
    </location>
</feature>
<evidence type="ECO:0000313" key="3">
    <source>
        <dbReference type="EMBL" id="GIJ51043.1"/>
    </source>
</evidence>
<evidence type="ECO:0000259" key="2">
    <source>
        <dbReference type="PROSITE" id="PS51186"/>
    </source>
</evidence>
<dbReference type="Pfam" id="PF13302">
    <property type="entry name" value="Acetyltransf_3"/>
    <property type="match status" value="2"/>
</dbReference>
<gene>
    <name evidence="3" type="ORF">Val02_79290</name>
</gene>
<dbReference type="InterPro" id="IPR051908">
    <property type="entry name" value="Ribosomal_N-acetyltransferase"/>
</dbReference>
<organism evidence="3 4">
    <name type="scientific">Virgisporangium aliadipatigenens</name>
    <dbReference type="NCBI Taxonomy" id="741659"/>
    <lineage>
        <taxon>Bacteria</taxon>
        <taxon>Bacillati</taxon>
        <taxon>Actinomycetota</taxon>
        <taxon>Actinomycetes</taxon>
        <taxon>Micromonosporales</taxon>
        <taxon>Micromonosporaceae</taxon>
        <taxon>Virgisporangium</taxon>
    </lineage>
</organism>